<feature type="transmembrane region" description="Helical" evidence="9">
    <location>
        <begin position="268"/>
        <end position="295"/>
    </location>
</feature>
<evidence type="ECO:0000313" key="12">
    <source>
        <dbReference type="Proteomes" id="UP001385389"/>
    </source>
</evidence>
<dbReference type="SFLD" id="SFLDF00027">
    <property type="entry name" value="p-type_atpase"/>
    <property type="match status" value="1"/>
</dbReference>
<comment type="subcellular location">
    <subcellularLocation>
        <location evidence="1">Membrane</location>
        <topology evidence="1">Multi-pass membrane protein</topology>
    </subcellularLocation>
</comment>
<accession>A0ABZ2IZQ2</accession>
<evidence type="ECO:0000256" key="1">
    <source>
        <dbReference type="ARBA" id="ARBA00004141"/>
    </source>
</evidence>
<organism evidence="11 12">
    <name type="scientific">Pseudodesulfovibrio methanolicus</name>
    <dbReference type="NCBI Taxonomy" id="3126690"/>
    <lineage>
        <taxon>Bacteria</taxon>
        <taxon>Pseudomonadati</taxon>
        <taxon>Thermodesulfobacteriota</taxon>
        <taxon>Desulfovibrionia</taxon>
        <taxon>Desulfovibrionales</taxon>
        <taxon>Desulfovibrionaceae</taxon>
    </lineage>
</organism>
<dbReference type="SUPFAM" id="SSF81665">
    <property type="entry name" value="Calcium ATPase, transmembrane domain M"/>
    <property type="match status" value="1"/>
</dbReference>
<dbReference type="Pfam" id="PF00122">
    <property type="entry name" value="E1-E2_ATPase"/>
    <property type="match status" value="1"/>
</dbReference>
<dbReference type="PRINTS" id="PR00120">
    <property type="entry name" value="HATPASE"/>
</dbReference>
<feature type="domain" description="Cation-transporting P-type ATPase N-terminal" evidence="10">
    <location>
        <begin position="12"/>
        <end position="84"/>
    </location>
</feature>
<proteinExistence type="inferred from homology"/>
<dbReference type="EMBL" id="CP146609">
    <property type="protein sequence ID" value="WWX22351.1"/>
    <property type="molecule type" value="Genomic_DNA"/>
</dbReference>
<dbReference type="PROSITE" id="PS00154">
    <property type="entry name" value="ATPASE_E1_E2"/>
    <property type="match status" value="1"/>
</dbReference>
<dbReference type="PRINTS" id="PR00119">
    <property type="entry name" value="CATATPASE"/>
</dbReference>
<comment type="similarity">
    <text evidence="2">Belongs to the cation transport ATPase (P-type) (TC 3.A.3) family. Type IIIA subfamily.</text>
</comment>
<feature type="transmembrane region" description="Helical" evidence="9">
    <location>
        <begin position="782"/>
        <end position="800"/>
    </location>
</feature>
<keyword evidence="12" id="KW-1185">Reference proteome</keyword>
<evidence type="ECO:0000256" key="8">
    <source>
        <dbReference type="ARBA" id="ARBA00023136"/>
    </source>
</evidence>
<dbReference type="InterPro" id="IPR023214">
    <property type="entry name" value="HAD_sf"/>
</dbReference>
<dbReference type="Gene3D" id="3.40.50.1000">
    <property type="entry name" value="HAD superfamily/HAD-like"/>
    <property type="match status" value="1"/>
</dbReference>
<dbReference type="Proteomes" id="UP001385389">
    <property type="component" value="Chromosome"/>
</dbReference>
<dbReference type="NCBIfam" id="TIGR01647">
    <property type="entry name" value="ATPase-IIIA_H"/>
    <property type="match status" value="1"/>
</dbReference>
<dbReference type="RefSeq" id="WP_338668043.1">
    <property type="nucleotide sequence ID" value="NZ_CP146609.1"/>
</dbReference>
<feature type="transmembrane region" description="Helical" evidence="9">
    <location>
        <begin position="88"/>
        <end position="107"/>
    </location>
</feature>
<keyword evidence="5" id="KW-0067">ATP-binding</keyword>
<keyword evidence="4" id="KW-0547">Nucleotide-binding</keyword>
<feature type="transmembrane region" description="Helical" evidence="9">
    <location>
        <begin position="692"/>
        <end position="710"/>
    </location>
</feature>
<dbReference type="SFLD" id="SFLDG00002">
    <property type="entry name" value="C1.7:_P-type_atpase_like"/>
    <property type="match status" value="1"/>
</dbReference>
<name>A0ABZ2IZQ2_9BACT</name>
<dbReference type="Pfam" id="PF00690">
    <property type="entry name" value="Cation_ATPase_N"/>
    <property type="match status" value="1"/>
</dbReference>
<dbReference type="SUPFAM" id="SSF81653">
    <property type="entry name" value="Calcium ATPase, transduction domain A"/>
    <property type="match status" value="1"/>
</dbReference>
<reference evidence="11 12" key="1">
    <citation type="submission" date="2024-03" db="EMBL/GenBank/DDBJ databases">
        <title>Phenotype and Genome Characterization of a Sulfate-Reducing Bacterium Pseudodesulfovibrio sp. strain 5S69, isolated from Petroleum Reservoir in Tatarstan (Russia).</title>
        <authorList>
            <person name="Bidzhieva S.K."/>
            <person name="Kadnikov V."/>
            <person name="Tourova T.P."/>
            <person name="Samigullina S.R."/>
            <person name="Sokolova D.S."/>
            <person name="Poltaraus A.B."/>
            <person name="Avtukh A.N."/>
            <person name="Tereshina V.M."/>
            <person name="Mardanov A.V."/>
            <person name="Nazina T.N."/>
        </authorList>
    </citation>
    <scope>NUCLEOTIDE SEQUENCE [LARGE SCALE GENOMIC DNA]</scope>
    <source>
        <strain evidence="11 12">5S69</strain>
    </source>
</reference>
<dbReference type="InterPro" id="IPR044492">
    <property type="entry name" value="P_typ_ATPase_HD_dom"/>
</dbReference>
<evidence type="ECO:0000256" key="2">
    <source>
        <dbReference type="ARBA" id="ARBA00008804"/>
    </source>
</evidence>
<dbReference type="Gene3D" id="2.70.150.10">
    <property type="entry name" value="Calcium-transporting ATPase, cytoplasmic transduction domain A"/>
    <property type="match status" value="1"/>
</dbReference>
<dbReference type="PANTHER" id="PTHR42861">
    <property type="entry name" value="CALCIUM-TRANSPORTING ATPASE"/>
    <property type="match status" value="1"/>
</dbReference>
<keyword evidence="6" id="KW-1278">Translocase</keyword>
<dbReference type="InterPro" id="IPR001757">
    <property type="entry name" value="P_typ_ATPase"/>
</dbReference>
<dbReference type="Pfam" id="PF00702">
    <property type="entry name" value="Hydrolase"/>
    <property type="match status" value="1"/>
</dbReference>
<feature type="transmembrane region" description="Helical" evidence="9">
    <location>
        <begin position="722"/>
        <end position="740"/>
    </location>
</feature>
<dbReference type="Gene3D" id="3.40.1110.10">
    <property type="entry name" value="Calcium-transporting ATPase, cytoplasmic domain N"/>
    <property type="match status" value="1"/>
</dbReference>
<dbReference type="InterPro" id="IPR018303">
    <property type="entry name" value="ATPase_P-typ_P_site"/>
</dbReference>
<evidence type="ECO:0000259" key="10">
    <source>
        <dbReference type="SMART" id="SM00831"/>
    </source>
</evidence>
<evidence type="ECO:0000256" key="9">
    <source>
        <dbReference type="SAM" id="Phobius"/>
    </source>
</evidence>
<evidence type="ECO:0000256" key="5">
    <source>
        <dbReference type="ARBA" id="ARBA00022840"/>
    </source>
</evidence>
<feature type="transmembrane region" description="Helical" evidence="9">
    <location>
        <begin position="752"/>
        <end position="776"/>
    </location>
</feature>
<evidence type="ECO:0000256" key="7">
    <source>
        <dbReference type="ARBA" id="ARBA00022989"/>
    </source>
</evidence>
<dbReference type="InterPro" id="IPR023299">
    <property type="entry name" value="ATPase_P-typ_cyto_dom_N"/>
</dbReference>
<keyword evidence="3 9" id="KW-0812">Transmembrane</keyword>
<dbReference type="SUPFAM" id="SSF56784">
    <property type="entry name" value="HAD-like"/>
    <property type="match status" value="1"/>
</dbReference>
<keyword evidence="7 9" id="KW-1133">Transmembrane helix</keyword>
<evidence type="ECO:0000256" key="4">
    <source>
        <dbReference type="ARBA" id="ARBA00022741"/>
    </source>
</evidence>
<dbReference type="InterPro" id="IPR006534">
    <property type="entry name" value="P-type_ATPase_IIIA"/>
</dbReference>
<evidence type="ECO:0000256" key="6">
    <source>
        <dbReference type="ARBA" id="ARBA00022967"/>
    </source>
</evidence>
<evidence type="ECO:0000313" key="11">
    <source>
        <dbReference type="EMBL" id="WWX22351.1"/>
    </source>
</evidence>
<protein>
    <submittedName>
        <fullName evidence="11">Plasma-membrane proton-efflux P-type ATPase</fullName>
    </submittedName>
</protein>
<dbReference type="InterPro" id="IPR059000">
    <property type="entry name" value="ATPase_P-type_domA"/>
</dbReference>
<feature type="transmembrane region" description="Helical" evidence="9">
    <location>
        <begin position="60"/>
        <end position="82"/>
    </location>
</feature>
<dbReference type="CDD" id="cd02076">
    <property type="entry name" value="P-type_ATPase_H"/>
    <property type="match status" value="1"/>
</dbReference>
<dbReference type="InterPro" id="IPR004014">
    <property type="entry name" value="ATPase_P-typ_cation-transptr_N"/>
</dbReference>
<dbReference type="Gene3D" id="1.20.1110.10">
    <property type="entry name" value="Calcium-transporting ATPase, transmembrane domain"/>
    <property type="match status" value="1"/>
</dbReference>
<dbReference type="SMART" id="SM00831">
    <property type="entry name" value="Cation_ATPase_N"/>
    <property type="match status" value="1"/>
</dbReference>
<dbReference type="InterPro" id="IPR023298">
    <property type="entry name" value="ATPase_P-typ_TM_dom_sf"/>
</dbReference>
<feature type="transmembrane region" description="Helical" evidence="9">
    <location>
        <begin position="651"/>
        <end position="672"/>
    </location>
</feature>
<dbReference type="InterPro" id="IPR036412">
    <property type="entry name" value="HAD-like_sf"/>
</dbReference>
<feature type="transmembrane region" description="Helical" evidence="9">
    <location>
        <begin position="238"/>
        <end position="256"/>
    </location>
</feature>
<dbReference type="NCBIfam" id="TIGR01494">
    <property type="entry name" value="ATPase_P-type"/>
    <property type="match status" value="2"/>
</dbReference>
<sequence length="842" mass="91537">MTTQTTDTNGKEQDYRSPEEVFKELDGSAQGLSGDEAARRLAKYGPNALEEHKVSPLMKFLGYFWGPIPWMIEVAAILSLAVRHWADFFIILALLVFNAVVGFWQEYQAGNAVDALKSKLALKGRVLRDGKWQSVEARDLVPGDVIRLRMGDIIPADCRLIDGDFLSVDQSALTGESLPVQKGLGNLAYSGSVAKQGEMEAVVTATGGETFFGKTARLVSDAKAVSHFQKAVIKIGDYLIFLSLALVAVLIVVQLFRGTPFLELVQFALILTVASIPVAMPAVLSVTMAVGALALSKHKAIVSRLESIEEMAGMDILCSDKTGTLTQNKLKLGDPVVFEAKDAAELILAGSLASKAENEDAIDIAVMDGLADKGVLATYTQEKFVPFDPVGKRTEASVKGPDGAEFKVSKGALQVILDLAGVDDEVRAKAEEASHGFAVKGYRTIGVARSDAGGDWRFLGILPLFDPPREDSRETIEQAGKHGIEVKMVTGDNLAIAKEISGQLNLGQNIAVAGKWLKADGEDGAKPLEAAEEVEQSDGFAQVFPEHKFNIVKLLQSRNHIVGMTGDGVNDAPALKQADMGIAVSGATDAARMAADLVLTAPGISVIINAVEEARRIFERMDSYAIYRITETIRIMIFVVVAMIVFNFYPITAIMIILLAFLNDVPIITIAYDRTWLDPNPVRWDMHRVLSVSVAMGVTGMCGSFLMLYLGLNWLHLTIAEVQTYIFLKMAVSGHLTLFVSRSRGYFWKRPYPAPVMIWSAVGTKLLGTFLAAYGFGLIAPIDWAAIGLVWAYSLVWAFLTDYVKMAIYHHMGEGSSHNRAFLCRVRESLHAGVCPDGRRGR</sequence>
<evidence type="ECO:0000256" key="3">
    <source>
        <dbReference type="ARBA" id="ARBA00022692"/>
    </source>
</evidence>
<dbReference type="InterPro" id="IPR008250">
    <property type="entry name" value="ATPase_P-typ_transduc_dom_A_sf"/>
</dbReference>
<feature type="transmembrane region" description="Helical" evidence="9">
    <location>
        <begin position="625"/>
        <end position="645"/>
    </location>
</feature>
<gene>
    <name evidence="11" type="ORF">V8V93_18150</name>
</gene>
<keyword evidence="8 9" id="KW-0472">Membrane</keyword>
<dbReference type="SFLD" id="SFLDS00003">
    <property type="entry name" value="Haloacid_Dehalogenase"/>
    <property type="match status" value="1"/>
</dbReference>